<evidence type="ECO:0000313" key="1">
    <source>
        <dbReference type="EMBL" id="KAG9332608.1"/>
    </source>
</evidence>
<protein>
    <submittedName>
        <fullName evidence="1">Uncharacterized protein</fullName>
    </submittedName>
</protein>
<dbReference type="EMBL" id="JAFBMS010000237">
    <property type="protein sequence ID" value="KAG9332608.1"/>
    <property type="molecule type" value="Genomic_DNA"/>
</dbReference>
<name>A0A8T2N449_9TELE</name>
<sequence length="180" mass="19361">MPSMGNGCLEREAAGLARSYPVRVEAETTVRVLMDDRGEGRVKRDGGRGAVDPHHGAAERKEEVLRNMVAVSLCLVMAVQGRGSNYHYTSLRADTEQERGVKVAVGVGVVDRNLLGLDWKAVGVVVSADPHVDVVTLVPTDKRQVNPPHNTKAAGDMSVYVAGNSNTRKQFTKKERDGGG</sequence>
<proteinExistence type="predicted"/>
<evidence type="ECO:0000313" key="2">
    <source>
        <dbReference type="Proteomes" id="UP000824540"/>
    </source>
</evidence>
<accession>A0A8T2N449</accession>
<keyword evidence="2" id="KW-1185">Reference proteome</keyword>
<comment type="caution">
    <text evidence="1">The sequence shown here is derived from an EMBL/GenBank/DDBJ whole genome shotgun (WGS) entry which is preliminary data.</text>
</comment>
<gene>
    <name evidence="1" type="ORF">JZ751_014706</name>
</gene>
<organism evidence="1 2">
    <name type="scientific">Albula glossodonta</name>
    <name type="common">roundjaw bonefish</name>
    <dbReference type="NCBI Taxonomy" id="121402"/>
    <lineage>
        <taxon>Eukaryota</taxon>
        <taxon>Metazoa</taxon>
        <taxon>Chordata</taxon>
        <taxon>Craniata</taxon>
        <taxon>Vertebrata</taxon>
        <taxon>Euteleostomi</taxon>
        <taxon>Actinopterygii</taxon>
        <taxon>Neopterygii</taxon>
        <taxon>Teleostei</taxon>
        <taxon>Albuliformes</taxon>
        <taxon>Albulidae</taxon>
        <taxon>Albula</taxon>
    </lineage>
</organism>
<dbReference type="Proteomes" id="UP000824540">
    <property type="component" value="Unassembled WGS sequence"/>
</dbReference>
<reference evidence="1" key="1">
    <citation type="thesis" date="2021" institute="BYU ScholarsArchive" country="Provo, UT, USA">
        <title>Applications of and Algorithms for Genome Assembly and Genomic Analyses with an Emphasis on Marine Teleosts.</title>
        <authorList>
            <person name="Pickett B.D."/>
        </authorList>
    </citation>
    <scope>NUCLEOTIDE SEQUENCE</scope>
    <source>
        <strain evidence="1">HI-2016</strain>
    </source>
</reference>
<dbReference type="AlphaFoldDB" id="A0A8T2N449"/>